<organism evidence="2 3">
    <name type="scientific">Desmophyllum pertusum</name>
    <dbReference type="NCBI Taxonomy" id="174260"/>
    <lineage>
        <taxon>Eukaryota</taxon>
        <taxon>Metazoa</taxon>
        <taxon>Cnidaria</taxon>
        <taxon>Anthozoa</taxon>
        <taxon>Hexacorallia</taxon>
        <taxon>Scleractinia</taxon>
        <taxon>Caryophylliina</taxon>
        <taxon>Caryophylliidae</taxon>
        <taxon>Desmophyllum</taxon>
    </lineage>
</organism>
<proteinExistence type="predicted"/>
<accession>A0A9W9YE33</accession>
<evidence type="ECO:0000313" key="2">
    <source>
        <dbReference type="EMBL" id="KAJ7330632.1"/>
    </source>
</evidence>
<evidence type="ECO:0000313" key="3">
    <source>
        <dbReference type="Proteomes" id="UP001163046"/>
    </source>
</evidence>
<keyword evidence="1" id="KW-0472">Membrane</keyword>
<keyword evidence="1" id="KW-1133">Transmembrane helix</keyword>
<reference evidence="2" key="1">
    <citation type="submission" date="2023-01" db="EMBL/GenBank/DDBJ databases">
        <title>Genome assembly of the deep-sea coral Lophelia pertusa.</title>
        <authorList>
            <person name="Herrera S."/>
            <person name="Cordes E."/>
        </authorList>
    </citation>
    <scope>NUCLEOTIDE SEQUENCE</scope>
    <source>
        <strain evidence="2">USNM1676648</strain>
        <tissue evidence="2">Polyp</tissue>
    </source>
</reference>
<feature type="transmembrane region" description="Helical" evidence="1">
    <location>
        <begin position="28"/>
        <end position="49"/>
    </location>
</feature>
<keyword evidence="1" id="KW-0812">Transmembrane</keyword>
<dbReference type="AlphaFoldDB" id="A0A9W9YE33"/>
<dbReference type="EMBL" id="MU827792">
    <property type="protein sequence ID" value="KAJ7330632.1"/>
    <property type="molecule type" value="Genomic_DNA"/>
</dbReference>
<protein>
    <submittedName>
        <fullName evidence="2">Uncharacterized protein</fullName>
    </submittedName>
</protein>
<dbReference type="Proteomes" id="UP001163046">
    <property type="component" value="Unassembled WGS sequence"/>
</dbReference>
<sequence>MPDLNLHEKPQRMIFNKIRSSSQENKKIFIMNHAIVTAFAILLVMGAAVQKGESFIRAGREMVYNKYGEPLQFAEDFYDRASAAEVRRSRPQFFKKDVIMRQKREDNSLKRN</sequence>
<keyword evidence="3" id="KW-1185">Reference proteome</keyword>
<name>A0A9W9YE33_9CNID</name>
<evidence type="ECO:0000256" key="1">
    <source>
        <dbReference type="SAM" id="Phobius"/>
    </source>
</evidence>
<comment type="caution">
    <text evidence="2">The sequence shown here is derived from an EMBL/GenBank/DDBJ whole genome shotgun (WGS) entry which is preliminary data.</text>
</comment>
<gene>
    <name evidence="2" type="ORF">OS493_022247</name>
</gene>